<dbReference type="InterPro" id="IPR036236">
    <property type="entry name" value="Znf_C2H2_sf"/>
</dbReference>
<evidence type="ECO:0000256" key="3">
    <source>
        <dbReference type="ARBA" id="ARBA00022737"/>
    </source>
</evidence>
<feature type="domain" description="C2H2-type" evidence="11">
    <location>
        <begin position="236"/>
        <end position="259"/>
    </location>
</feature>
<evidence type="ECO:0000256" key="10">
    <source>
        <dbReference type="SAM" id="MobiDB-lite"/>
    </source>
</evidence>
<accession>R7TG48</accession>
<dbReference type="PANTHER" id="PTHR24399">
    <property type="entry name" value="ZINC FINGER AND BTB DOMAIN-CONTAINING"/>
    <property type="match status" value="1"/>
</dbReference>
<dbReference type="EnsemblMetazoa" id="CapteT64574">
    <property type="protein sequence ID" value="CapteP64574"/>
    <property type="gene ID" value="CapteG64574"/>
</dbReference>
<dbReference type="Pfam" id="PF00096">
    <property type="entry name" value="zf-C2H2"/>
    <property type="match status" value="3"/>
</dbReference>
<dbReference type="STRING" id="283909.R7TG48"/>
<dbReference type="FunFam" id="3.30.160.60:FF:000145">
    <property type="entry name" value="Zinc finger protein 574"/>
    <property type="match status" value="1"/>
</dbReference>
<evidence type="ECO:0000256" key="2">
    <source>
        <dbReference type="ARBA" id="ARBA00022723"/>
    </source>
</evidence>
<reference evidence="12 14" key="2">
    <citation type="journal article" date="2013" name="Nature">
        <title>Insights into bilaterian evolution from three spiralian genomes.</title>
        <authorList>
            <person name="Simakov O."/>
            <person name="Marletaz F."/>
            <person name="Cho S.J."/>
            <person name="Edsinger-Gonzales E."/>
            <person name="Havlak P."/>
            <person name="Hellsten U."/>
            <person name="Kuo D.H."/>
            <person name="Larsson T."/>
            <person name="Lv J."/>
            <person name="Arendt D."/>
            <person name="Savage R."/>
            <person name="Osoegawa K."/>
            <person name="de Jong P."/>
            <person name="Grimwood J."/>
            <person name="Chapman J.A."/>
            <person name="Shapiro H."/>
            <person name="Aerts A."/>
            <person name="Otillar R.P."/>
            <person name="Terry A.Y."/>
            <person name="Boore J.L."/>
            <person name="Grigoriev I.V."/>
            <person name="Lindberg D.R."/>
            <person name="Seaver E.C."/>
            <person name="Weisblat D.A."/>
            <person name="Putnam N.H."/>
            <person name="Rokhsar D.S."/>
        </authorList>
    </citation>
    <scope>NUCLEOTIDE SEQUENCE</scope>
    <source>
        <strain evidence="12 14">I ESC-2004</strain>
    </source>
</reference>
<dbReference type="FunFam" id="3.30.160.60:FF:002343">
    <property type="entry name" value="Zinc finger protein 33A"/>
    <property type="match status" value="1"/>
</dbReference>
<evidence type="ECO:0000256" key="1">
    <source>
        <dbReference type="ARBA" id="ARBA00004123"/>
    </source>
</evidence>
<sequence length="259" mass="30831">QVGRPEDLRDDDDDDDENDTGERPYQCTECSYKARKKGQLRKHMAVHNVFQCWTCPHCQKEFKFVCVMKTHIQRWHTEEGAKRFGCKQCDFRALCQKELSAHNHAEHREVEVKPARAIKCPECDEQFDDEASVRTHVKEMHIHERPFICELCQKAFKTKTHLKNHYETHNPSDTYKCEEEGCCSEVFQRKSHLQRHEISHTGEKKFRCEWPECGRLFGHADNLQKHYRSHTHEKPYKCELCENAYNQRSGLKYHMLKGH</sequence>
<dbReference type="EMBL" id="KB310879">
    <property type="protein sequence ID" value="ELT90526.1"/>
    <property type="molecule type" value="Genomic_DNA"/>
</dbReference>
<keyword evidence="8" id="KW-0539">Nucleus</keyword>
<evidence type="ECO:0000259" key="11">
    <source>
        <dbReference type="PROSITE" id="PS50157"/>
    </source>
</evidence>
<evidence type="ECO:0000256" key="5">
    <source>
        <dbReference type="ARBA" id="ARBA00022833"/>
    </source>
</evidence>
<comment type="subcellular location">
    <subcellularLocation>
        <location evidence="1">Nucleus</location>
    </subcellularLocation>
</comment>
<dbReference type="AlphaFoldDB" id="R7TG48"/>
<evidence type="ECO:0000256" key="4">
    <source>
        <dbReference type="ARBA" id="ARBA00022771"/>
    </source>
</evidence>
<gene>
    <name evidence="12" type="ORF">CAPTEDRAFT_64574</name>
</gene>
<feature type="domain" description="C2H2-type" evidence="11">
    <location>
        <begin position="25"/>
        <end position="47"/>
    </location>
</feature>
<dbReference type="PANTHER" id="PTHR24399:SF23">
    <property type="entry name" value="C2H2-TYPE DOMAIN-CONTAINING PROTEIN"/>
    <property type="match status" value="1"/>
</dbReference>
<keyword evidence="14" id="KW-1185">Reference proteome</keyword>
<dbReference type="SUPFAM" id="SSF57667">
    <property type="entry name" value="beta-beta-alpha zinc fingers"/>
    <property type="match status" value="3"/>
</dbReference>
<keyword evidence="4 9" id="KW-0863">Zinc-finger</keyword>
<feature type="non-terminal residue" evidence="12">
    <location>
        <position position="1"/>
    </location>
</feature>
<feature type="domain" description="C2H2-type" evidence="11">
    <location>
        <begin position="175"/>
        <end position="205"/>
    </location>
</feature>
<dbReference type="FunFam" id="3.30.160.60:FF:001049">
    <property type="entry name" value="zinc finger protein 319"/>
    <property type="match status" value="1"/>
</dbReference>
<feature type="region of interest" description="Disordered" evidence="10">
    <location>
        <begin position="1"/>
        <end position="23"/>
    </location>
</feature>
<feature type="non-terminal residue" evidence="12">
    <location>
        <position position="259"/>
    </location>
</feature>
<dbReference type="PROSITE" id="PS00028">
    <property type="entry name" value="ZINC_FINGER_C2H2_1"/>
    <property type="match status" value="5"/>
</dbReference>
<feature type="domain" description="C2H2-type" evidence="11">
    <location>
        <begin position="53"/>
        <end position="81"/>
    </location>
</feature>
<evidence type="ECO:0000313" key="14">
    <source>
        <dbReference type="Proteomes" id="UP000014760"/>
    </source>
</evidence>
<proteinExistence type="predicted"/>
<feature type="domain" description="C2H2-type" evidence="11">
    <location>
        <begin position="147"/>
        <end position="174"/>
    </location>
</feature>
<dbReference type="Proteomes" id="UP000014760">
    <property type="component" value="Unassembled WGS sequence"/>
</dbReference>
<feature type="compositionally biased region" description="Acidic residues" evidence="10">
    <location>
        <begin position="8"/>
        <end position="19"/>
    </location>
</feature>
<dbReference type="GO" id="GO:0001227">
    <property type="term" value="F:DNA-binding transcription repressor activity, RNA polymerase II-specific"/>
    <property type="evidence" value="ECO:0007669"/>
    <property type="project" value="TreeGrafter"/>
</dbReference>
<evidence type="ECO:0000256" key="8">
    <source>
        <dbReference type="ARBA" id="ARBA00023242"/>
    </source>
</evidence>
<dbReference type="Gene3D" id="3.30.160.60">
    <property type="entry name" value="Classic Zinc Finger"/>
    <property type="match status" value="6"/>
</dbReference>
<reference evidence="13" key="3">
    <citation type="submission" date="2015-06" db="UniProtKB">
        <authorList>
            <consortium name="EnsemblMetazoa"/>
        </authorList>
    </citation>
    <scope>IDENTIFICATION</scope>
</reference>
<evidence type="ECO:0000256" key="9">
    <source>
        <dbReference type="PROSITE-ProRule" id="PRU00042"/>
    </source>
</evidence>
<evidence type="ECO:0000256" key="6">
    <source>
        <dbReference type="ARBA" id="ARBA00023015"/>
    </source>
</evidence>
<dbReference type="InterPro" id="IPR013087">
    <property type="entry name" value="Znf_C2H2_type"/>
</dbReference>
<evidence type="ECO:0000313" key="13">
    <source>
        <dbReference type="EnsemblMetazoa" id="CapteP64574"/>
    </source>
</evidence>
<reference evidence="14" key="1">
    <citation type="submission" date="2012-12" db="EMBL/GenBank/DDBJ databases">
        <authorList>
            <person name="Hellsten U."/>
            <person name="Grimwood J."/>
            <person name="Chapman J.A."/>
            <person name="Shapiro H."/>
            <person name="Aerts A."/>
            <person name="Otillar R.P."/>
            <person name="Terry A.Y."/>
            <person name="Boore J.L."/>
            <person name="Simakov O."/>
            <person name="Marletaz F."/>
            <person name="Cho S.-J."/>
            <person name="Edsinger-Gonzales E."/>
            <person name="Havlak P."/>
            <person name="Kuo D.-H."/>
            <person name="Larsson T."/>
            <person name="Lv J."/>
            <person name="Arendt D."/>
            <person name="Savage R."/>
            <person name="Osoegawa K."/>
            <person name="de Jong P."/>
            <person name="Lindberg D.R."/>
            <person name="Seaver E.C."/>
            <person name="Weisblat D.A."/>
            <person name="Putnam N.H."/>
            <person name="Grigoriev I.V."/>
            <person name="Rokhsar D.S."/>
        </authorList>
    </citation>
    <scope>NUCLEOTIDE SEQUENCE</scope>
    <source>
        <strain evidence="14">I ESC-2004</strain>
    </source>
</reference>
<evidence type="ECO:0000313" key="12">
    <source>
        <dbReference type="EMBL" id="ELT90526.1"/>
    </source>
</evidence>
<dbReference type="GO" id="GO:0005654">
    <property type="term" value="C:nucleoplasm"/>
    <property type="evidence" value="ECO:0007669"/>
    <property type="project" value="TreeGrafter"/>
</dbReference>
<keyword evidence="7" id="KW-0804">Transcription</keyword>
<dbReference type="GO" id="GO:0008270">
    <property type="term" value="F:zinc ion binding"/>
    <property type="evidence" value="ECO:0007669"/>
    <property type="project" value="UniProtKB-KW"/>
</dbReference>
<dbReference type="SMART" id="SM00355">
    <property type="entry name" value="ZnF_C2H2"/>
    <property type="match status" value="8"/>
</dbReference>
<dbReference type="FunFam" id="3.30.160.60:FF:002069">
    <property type="entry name" value="Uncharacterized protein"/>
    <property type="match status" value="1"/>
</dbReference>
<dbReference type="Pfam" id="PF13909">
    <property type="entry name" value="zf-H2C2_5"/>
    <property type="match status" value="1"/>
</dbReference>
<dbReference type="GO" id="GO:0000978">
    <property type="term" value="F:RNA polymerase II cis-regulatory region sequence-specific DNA binding"/>
    <property type="evidence" value="ECO:0007669"/>
    <property type="project" value="TreeGrafter"/>
</dbReference>
<name>R7TG48_CAPTE</name>
<dbReference type="PROSITE" id="PS50157">
    <property type="entry name" value="ZINC_FINGER_C2H2_2"/>
    <property type="match status" value="7"/>
</dbReference>
<keyword evidence="3" id="KW-0677">Repeat</keyword>
<keyword evidence="5" id="KW-0862">Zinc</keyword>
<dbReference type="EMBL" id="AMQN01014303">
    <property type="status" value="NOT_ANNOTATED_CDS"/>
    <property type="molecule type" value="Genomic_DNA"/>
</dbReference>
<evidence type="ECO:0000256" key="7">
    <source>
        <dbReference type="ARBA" id="ARBA00023163"/>
    </source>
</evidence>
<feature type="domain" description="C2H2-type" evidence="11">
    <location>
        <begin position="118"/>
        <end position="146"/>
    </location>
</feature>
<keyword evidence="6" id="KW-0805">Transcription regulation</keyword>
<dbReference type="HOGENOM" id="CLU_002678_2_1_1"/>
<protein>
    <recommendedName>
        <fullName evidence="11">C2H2-type domain-containing protein</fullName>
    </recommendedName>
</protein>
<dbReference type="OrthoDB" id="6271419at2759"/>
<keyword evidence="2" id="KW-0479">Metal-binding</keyword>
<organism evidence="12">
    <name type="scientific">Capitella teleta</name>
    <name type="common">Polychaete worm</name>
    <dbReference type="NCBI Taxonomy" id="283909"/>
    <lineage>
        <taxon>Eukaryota</taxon>
        <taxon>Metazoa</taxon>
        <taxon>Spiralia</taxon>
        <taxon>Lophotrochozoa</taxon>
        <taxon>Annelida</taxon>
        <taxon>Polychaeta</taxon>
        <taxon>Sedentaria</taxon>
        <taxon>Scolecida</taxon>
        <taxon>Capitellidae</taxon>
        <taxon>Capitella</taxon>
    </lineage>
</organism>
<feature type="domain" description="C2H2-type" evidence="11">
    <location>
        <begin position="206"/>
        <end position="235"/>
    </location>
</feature>